<keyword evidence="3" id="KW-0804">Transcription</keyword>
<proteinExistence type="predicted"/>
<dbReference type="InterPro" id="IPR009057">
    <property type="entry name" value="Homeodomain-like_sf"/>
</dbReference>
<reference evidence="5 6" key="1">
    <citation type="submission" date="2018-05" db="EMBL/GenBank/DDBJ databases">
        <title>Acuticoccus sediminis sp. nov., isolated from deep-sea sediment of Indian Ocean.</title>
        <authorList>
            <person name="Liu X."/>
            <person name="Lai Q."/>
            <person name="Du Y."/>
            <person name="Sun F."/>
            <person name="Zhang X."/>
            <person name="Wang S."/>
            <person name="Shao Z."/>
        </authorList>
    </citation>
    <scope>NUCLEOTIDE SEQUENCE [LARGE SCALE GENOMIC DNA]</scope>
    <source>
        <strain evidence="5 6">PTG4-2</strain>
    </source>
</reference>
<sequence length="88" mass="9544">MRLEDVARAVGASVSTLQRLFHAVHGASIYGVVRERRLVEARLALEGGSLSITEAAERAGYRSPANFATAFKRQFGVSPSDVARRART</sequence>
<dbReference type="InterPro" id="IPR018062">
    <property type="entry name" value="HTH_AraC-typ_CS"/>
</dbReference>
<dbReference type="GO" id="GO:0043565">
    <property type="term" value="F:sequence-specific DNA binding"/>
    <property type="evidence" value="ECO:0007669"/>
    <property type="project" value="InterPro"/>
</dbReference>
<dbReference type="AlphaFoldDB" id="A0A8B2NNY3"/>
<evidence type="ECO:0000259" key="4">
    <source>
        <dbReference type="PROSITE" id="PS01124"/>
    </source>
</evidence>
<keyword evidence="2" id="KW-0238">DNA-binding</keyword>
<dbReference type="SUPFAM" id="SSF46689">
    <property type="entry name" value="Homeodomain-like"/>
    <property type="match status" value="1"/>
</dbReference>
<dbReference type="EMBL" id="QHHQ01000007">
    <property type="protein sequence ID" value="RAH98427.1"/>
    <property type="molecule type" value="Genomic_DNA"/>
</dbReference>
<dbReference type="OrthoDB" id="9802263at2"/>
<dbReference type="PANTHER" id="PTHR47893">
    <property type="entry name" value="REGULATORY PROTEIN PCHR"/>
    <property type="match status" value="1"/>
</dbReference>
<dbReference type="InterPro" id="IPR053142">
    <property type="entry name" value="PchR_regulatory_protein"/>
</dbReference>
<evidence type="ECO:0000256" key="1">
    <source>
        <dbReference type="ARBA" id="ARBA00023015"/>
    </source>
</evidence>
<evidence type="ECO:0000256" key="2">
    <source>
        <dbReference type="ARBA" id="ARBA00023125"/>
    </source>
</evidence>
<organism evidence="5 6">
    <name type="scientific">Acuticoccus sediminis</name>
    <dbReference type="NCBI Taxonomy" id="2184697"/>
    <lineage>
        <taxon>Bacteria</taxon>
        <taxon>Pseudomonadati</taxon>
        <taxon>Pseudomonadota</taxon>
        <taxon>Alphaproteobacteria</taxon>
        <taxon>Hyphomicrobiales</taxon>
        <taxon>Amorphaceae</taxon>
        <taxon>Acuticoccus</taxon>
    </lineage>
</organism>
<feature type="domain" description="HTH araC/xylS-type" evidence="4">
    <location>
        <begin position="1"/>
        <end position="85"/>
    </location>
</feature>
<keyword evidence="6" id="KW-1185">Reference proteome</keyword>
<protein>
    <recommendedName>
        <fullName evidence="4">HTH araC/xylS-type domain-containing protein</fullName>
    </recommendedName>
</protein>
<dbReference type="Proteomes" id="UP000249590">
    <property type="component" value="Unassembled WGS sequence"/>
</dbReference>
<keyword evidence="1" id="KW-0805">Transcription regulation</keyword>
<dbReference type="PANTHER" id="PTHR47893:SF1">
    <property type="entry name" value="REGULATORY PROTEIN PCHR"/>
    <property type="match status" value="1"/>
</dbReference>
<name>A0A8B2NNY3_9HYPH</name>
<dbReference type="InterPro" id="IPR018060">
    <property type="entry name" value="HTH_AraC"/>
</dbReference>
<evidence type="ECO:0000256" key="3">
    <source>
        <dbReference type="ARBA" id="ARBA00023163"/>
    </source>
</evidence>
<evidence type="ECO:0000313" key="5">
    <source>
        <dbReference type="EMBL" id="RAH98427.1"/>
    </source>
</evidence>
<dbReference type="PROSITE" id="PS01124">
    <property type="entry name" value="HTH_ARAC_FAMILY_2"/>
    <property type="match status" value="1"/>
</dbReference>
<dbReference type="PROSITE" id="PS00041">
    <property type="entry name" value="HTH_ARAC_FAMILY_1"/>
    <property type="match status" value="1"/>
</dbReference>
<gene>
    <name evidence="5" type="ORF">DLJ53_27450</name>
</gene>
<dbReference type="GO" id="GO:0003700">
    <property type="term" value="F:DNA-binding transcription factor activity"/>
    <property type="evidence" value="ECO:0007669"/>
    <property type="project" value="InterPro"/>
</dbReference>
<dbReference type="SMART" id="SM00342">
    <property type="entry name" value="HTH_ARAC"/>
    <property type="match status" value="1"/>
</dbReference>
<dbReference type="Pfam" id="PF12833">
    <property type="entry name" value="HTH_18"/>
    <property type="match status" value="1"/>
</dbReference>
<dbReference type="PRINTS" id="PR00032">
    <property type="entry name" value="HTHARAC"/>
</dbReference>
<comment type="caution">
    <text evidence="5">The sequence shown here is derived from an EMBL/GenBank/DDBJ whole genome shotgun (WGS) entry which is preliminary data.</text>
</comment>
<accession>A0A8B2NNY3</accession>
<evidence type="ECO:0000313" key="6">
    <source>
        <dbReference type="Proteomes" id="UP000249590"/>
    </source>
</evidence>
<dbReference type="Gene3D" id="1.10.10.60">
    <property type="entry name" value="Homeodomain-like"/>
    <property type="match status" value="1"/>
</dbReference>
<dbReference type="RefSeq" id="WP_111351320.1">
    <property type="nucleotide sequence ID" value="NZ_QHHQ01000007.1"/>
</dbReference>
<dbReference type="InterPro" id="IPR020449">
    <property type="entry name" value="Tscrpt_reg_AraC-type_HTH"/>
</dbReference>